<dbReference type="Pfam" id="PF05168">
    <property type="entry name" value="HEPN"/>
    <property type="match status" value="1"/>
</dbReference>
<reference evidence="2 3" key="1">
    <citation type="submission" date="2020-03" db="EMBL/GenBank/DDBJ databases">
        <title>Genomic Encyclopedia of Type Strains, Phase IV (KMG-V): Genome sequencing to study the core and pangenomes of soil and plant-associated prokaryotes.</title>
        <authorList>
            <person name="Whitman W."/>
        </authorList>
    </citation>
    <scope>NUCLEOTIDE SEQUENCE [LARGE SCALE GENOMIC DNA]</scope>
    <source>
        <strain evidence="2 3">1B</strain>
    </source>
</reference>
<feature type="domain" description="HEPN" evidence="1">
    <location>
        <begin position="14"/>
        <end position="88"/>
    </location>
</feature>
<comment type="caution">
    <text evidence="2">The sequence shown here is derived from an EMBL/GenBank/DDBJ whole genome shotgun (WGS) entry which is preliminary data.</text>
</comment>
<name>A0ABX1HE26_9BACT</name>
<organism evidence="2 3">
    <name type="scientific">Hymenobacter artigasi</name>
    <dbReference type="NCBI Taxonomy" id="2719616"/>
    <lineage>
        <taxon>Bacteria</taxon>
        <taxon>Pseudomonadati</taxon>
        <taxon>Bacteroidota</taxon>
        <taxon>Cytophagia</taxon>
        <taxon>Cytophagales</taxon>
        <taxon>Hymenobacteraceae</taxon>
        <taxon>Hymenobacter</taxon>
    </lineage>
</organism>
<sequence>MEAAGVLVLGSPHLYETIGFHCQQAVEKYLKAVLVASVLPAPFIHSLVVLMGPLQQAGVVQFNSQDLANAATLNEFAVELRYETDDAPDYTSADLLAMAHGFRHKLRPIAQAFLI</sequence>
<gene>
    <name evidence="2" type="ORF">HBN54_001047</name>
</gene>
<protein>
    <submittedName>
        <fullName evidence="2">HEPN domain-containing protein</fullName>
    </submittedName>
</protein>
<dbReference type="Proteomes" id="UP000717634">
    <property type="component" value="Unassembled WGS sequence"/>
</dbReference>
<evidence type="ECO:0000313" key="3">
    <source>
        <dbReference type="Proteomes" id="UP000717634"/>
    </source>
</evidence>
<accession>A0ABX1HE26</accession>
<dbReference type="SUPFAM" id="SSF81593">
    <property type="entry name" value="Nucleotidyltransferase substrate binding subunit/domain"/>
    <property type="match status" value="1"/>
</dbReference>
<proteinExistence type="predicted"/>
<dbReference type="InterPro" id="IPR007842">
    <property type="entry name" value="HEPN_dom"/>
</dbReference>
<keyword evidence="3" id="KW-1185">Reference proteome</keyword>
<evidence type="ECO:0000313" key="2">
    <source>
        <dbReference type="EMBL" id="NKI88460.1"/>
    </source>
</evidence>
<dbReference type="EMBL" id="JAAVTK010000002">
    <property type="protein sequence ID" value="NKI88460.1"/>
    <property type="molecule type" value="Genomic_DNA"/>
</dbReference>
<evidence type="ECO:0000259" key="1">
    <source>
        <dbReference type="Pfam" id="PF05168"/>
    </source>
</evidence>
<dbReference type="Gene3D" id="1.20.120.330">
    <property type="entry name" value="Nucleotidyltransferases domain 2"/>
    <property type="match status" value="1"/>
</dbReference>